<dbReference type="PANTHER" id="PTHR30055">
    <property type="entry name" value="HTH-TYPE TRANSCRIPTIONAL REGULATOR RUTR"/>
    <property type="match status" value="1"/>
</dbReference>
<evidence type="ECO:0000313" key="6">
    <source>
        <dbReference type="EMBL" id="PXA69551.1"/>
    </source>
</evidence>
<accession>A0A2V3DW58</accession>
<dbReference type="InterPro" id="IPR041347">
    <property type="entry name" value="MftR_C"/>
</dbReference>
<keyword evidence="2" id="KW-0238">DNA-binding</keyword>
<proteinExistence type="predicted"/>
<protein>
    <recommendedName>
        <fullName evidence="8">HTH tetR-type domain-containing protein</fullName>
    </recommendedName>
</protein>
<keyword evidence="1" id="KW-0805">Transcription regulation</keyword>
<keyword evidence="7" id="KW-1185">Reference proteome</keyword>
<evidence type="ECO:0000259" key="5">
    <source>
        <dbReference type="Pfam" id="PF17754"/>
    </source>
</evidence>
<dbReference type="InterPro" id="IPR050109">
    <property type="entry name" value="HTH-type_TetR-like_transc_reg"/>
</dbReference>
<dbReference type="AlphaFoldDB" id="A0A2V3DW58"/>
<name>A0A2V3DW58_9MICC</name>
<evidence type="ECO:0000256" key="2">
    <source>
        <dbReference type="ARBA" id="ARBA00023125"/>
    </source>
</evidence>
<dbReference type="PANTHER" id="PTHR30055:SF238">
    <property type="entry name" value="MYCOFACTOCIN BIOSYNTHESIS TRANSCRIPTIONAL REGULATOR MFTR-RELATED"/>
    <property type="match status" value="1"/>
</dbReference>
<gene>
    <name evidence="6" type="ORF">CVS29_03160</name>
</gene>
<dbReference type="InterPro" id="IPR001647">
    <property type="entry name" value="HTH_TetR"/>
</dbReference>
<dbReference type="SUPFAM" id="SSF46689">
    <property type="entry name" value="Homeodomain-like"/>
    <property type="match status" value="1"/>
</dbReference>
<dbReference type="OrthoDB" id="8688418at2"/>
<comment type="caution">
    <text evidence="6">The sequence shown here is derived from an EMBL/GenBank/DDBJ whole genome shotgun (WGS) entry which is preliminary data.</text>
</comment>
<evidence type="ECO:0008006" key="8">
    <source>
        <dbReference type="Google" id="ProtNLM"/>
    </source>
</evidence>
<evidence type="ECO:0000256" key="1">
    <source>
        <dbReference type="ARBA" id="ARBA00023015"/>
    </source>
</evidence>
<evidence type="ECO:0000256" key="3">
    <source>
        <dbReference type="ARBA" id="ARBA00023163"/>
    </source>
</evidence>
<feature type="domain" description="MftR C-terminal" evidence="5">
    <location>
        <begin position="156"/>
        <end position="254"/>
    </location>
</feature>
<dbReference type="EMBL" id="QHLZ01000001">
    <property type="protein sequence ID" value="PXA69551.1"/>
    <property type="molecule type" value="Genomic_DNA"/>
</dbReference>
<feature type="domain" description="HTH tetR-type" evidence="4">
    <location>
        <begin position="76"/>
        <end position="114"/>
    </location>
</feature>
<dbReference type="Pfam" id="PF17754">
    <property type="entry name" value="TetR_C_14"/>
    <property type="match status" value="1"/>
</dbReference>
<dbReference type="GO" id="GO:0003700">
    <property type="term" value="F:DNA-binding transcription factor activity"/>
    <property type="evidence" value="ECO:0007669"/>
    <property type="project" value="TreeGrafter"/>
</dbReference>
<dbReference type="InterPro" id="IPR009057">
    <property type="entry name" value="Homeodomain-like_sf"/>
</dbReference>
<dbReference type="Pfam" id="PF00440">
    <property type="entry name" value="TetR_N"/>
    <property type="match status" value="1"/>
</dbReference>
<dbReference type="Proteomes" id="UP000246303">
    <property type="component" value="Unassembled WGS sequence"/>
</dbReference>
<sequence>MKKYLCTHCKFAGTAIILTLCPTEQRGTDCAPYFGAVMKIDLPNHTASQLCSDDDSDQHSLRSRKRAATRLTIRREAIALGLAHGYENVTVEMICAASTVSPRTFFNYFGSKEGAYISAHKPLPTAQQHRDFVEGAGPSVFRELFELICGTFLAAETDLELFQGRHRLIYQTPELLNREKSRISEMEEIFAGYVLERFQHEGRSTTDTPDLEDEAHMVVALASGALRFALQKWVAGNFTSTRETLMRTTSALIQRVTTNEHWP</sequence>
<dbReference type="Gene3D" id="1.10.357.10">
    <property type="entry name" value="Tetracycline Repressor, domain 2"/>
    <property type="match status" value="1"/>
</dbReference>
<evidence type="ECO:0000313" key="7">
    <source>
        <dbReference type="Proteomes" id="UP000246303"/>
    </source>
</evidence>
<reference evidence="6 7" key="1">
    <citation type="submission" date="2018-05" db="EMBL/GenBank/DDBJ databases">
        <title>Genetic diversity of glacier-inhabiting Cryobacterium bacteria in China and description of Cryobacterium mengkeensis sp. nov. and Arthrobacter glacialis sp. nov.</title>
        <authorList>
            <person name="Liu Q."/>
            <person name="Xin Y.-H."/>
        </authorList>
    </citation>
    <scope>NUCLEOTIDE SEQUENCE [LARGE SCALE GENOMIC DNA]</scope>
    <source>
        <strain evidence="6 7">GP3</strain>
    </source>
</reference>
<keyword evidence="3" id="KW-0804">Transcription</keyword>
<dbReference type="GO" id="GO:0000976">
    <property type="term" value="F:transcription cis-regulatory region binding"/>
    <property type="evidence" value="ECO:0007669"/>
    <property type="project" value="TreeGrafter"/>
</dbReference>
<organism evidence="6 7">
    <name type="scientific">Arthrobacter psychrochitiniphilus</name>
    <dbReference type="NCBI Taxonomy" id="291045"/>
    <lineage>
        <taxon>Bacteria</taxon>
        <taxon>Bacillati</taxon>
        <taxon>Actinomycetota</taxon>
        <taxon>Actinomycetes</taxon>
        <taxon>Micrococcales</taxon>
        <taxon>Micrococcaceae</taxon>
        <taxon>Arthrobacter</taxon>
    </lineage>
</organism>
<evidence type="ECO:0000259" key="4">
    <source>
        <dbReference type="Pfam" id="PF00440"/>
    </source>
</evidence>